<proteinExistence type="predicted"/>
<organism evidence="2 3">
    <name type="scientific">Leptidea sinapis</name>
    <dbReference type="NCBI Taxonomy" id="189913"/>
    <lineage>
        <taxon>Eukaryota</taxon>
        <taxon>Metazoa</taxon>
        <taxon>Ecdysozoa</taxon>
        <taxon>Arthropoda</taxon>
        <taxon>Hexapoda</taxon>
        <taxon>Insecta</taxon>
        <taxon>Pterygota</taxon>
        <taxon>Neoptera</taxon>
        <taxon>Endopterygota</taxon>
        <taxon>Lepidoptera</taxon>
        <taxon>Glossata</taxon>
        <taxon>Ditrysia</taxon>
        <taxon>Papilionoidea</taxon>
        <taxon>Pieridae</taxon>
        <taxon>Dismorphiinae</taxon>
        <taxon>Leptidea</taxon>
    </lineage>
</organism>
<accession>A0A5E4QWN9</accession>
<dbReference type="EMBL" id="FZQP02005332">
    <property type="protein sequence ID" value="VVD01378.1"/>
    <property type="molecule type" value="Genomic_DNA"/>
</dbReference>
<sequence>MKPKTHPPNLGYSNQPSSSKKLPEERLDIIPTIWMCGGPPQCGFQGSFFHVPQSLGMIFLMRCFRDDTTWVPSKKAPTPSLKAGNAPVIPLVLQENVCGGDHLTIGDPYARLSSYSQLGERLEITQDIAAQLIDSLCSEELFGLTPVAEFHHRIL</sequence>
<name>A0A5E4QWN9_9NEOP</name>
<evidence type="ECO:0000256" key="1">
    <source>
        <dbReference type="SAM" id="MobiDB-lite"/>
    </source>
</evidence>
<evidence type="ECO:0000313" key="2">
    <source>
        <dbReference type="EMBL" id="VVD01378.1"/>
    </source>
</evidence>
<evidence type="ECO:0000313" key="3">
    <source>
        <dbReference type="Proteomes" id="UP000324832"/>
    </source>
</evidence>
<protein>
    <submittedName>
        <fullName evidence="2">Uncharacterized protein</fullName>
    </submittedName>
</protein>
<reference evidence="2 3" key="1">
    <citation type="submission" date="2017-07" db="EMBL/GenBank/DDBJ databases">
        <authorList>
            <person name="Talla V."/>
            <person name="Backstrom N."/>
        </authorList>
    </citation>
    <scope>NUCLEOTIDE SEQUENCE [LARGE SCALE GENOMIC DNA]</scope>
</reference>
<dbReference type="Proteomes" id="UP000324832">
    <property type="component" value="Unassembled WGS sequence"/>
</dbReference>
<feature type="compositionally biased region" description="Polar residues" evidence="1">
    <location>
        <begin position="11"/>
        <end position="20"/>
    </location>
</feature>
<dbReference type="AlphaFoldDB" id="A0A5E4QWN9"/>
<keyword evidence="3" id="KW-1185">Reference proteome</keyword>
<feature type="region of interest" description="Disordered" evidence="1">
    <location>
        <begin position="1"/>
        <end position="21"/>
    </location>
</feature>
<gene>
    <name evidence="2" type="ORF">LSINAPIS_LOCUS11810</name>
</gene>